<proteinExistence type="predicted"/>
<dbReference type="SUPFAM" id="SSF90123">
    <property type="entry name" value="ABC transporter transmembrane region"/>
    <property type="match status" value="1"/>
</dbReference>
<protein>
    <recommendedName>
        <fullName evidence="13">ABC-type multidrug transport system fused ATPase/permease subunit</fullName>
    </recommendedName>
</protein>
<dbReference type="RefSeq" id="WP_345417656.1">
    <property type="nucleotide sequence ID" value="NZ_BAABGT010000033.1"/>
</dbReference>
<keyword evidence="3" id="KW-0547">Nucleotide-binding</keyword>
<dbReference type="InterPro" id="IPR027417">
    <property type="entry name" value="P-loop_NTPase"/>
</dbReference>
<feature type="transmembrane region" description="Helical" evidence="8">
    <location>
        <begin position="20"/>
        <end position="43"/>
    </location>
</feature>
<evidence type="ECO:0000259" key="9">
    <source>
        <dbReference type="PROSITE" id="PS50893"/>
    </source>
</evidence>
<reference evidence="12" key="1">
    <citation type="journal article" date="2019" name="Int. J. Syst. Evol. Microbiol.">
        <title>The Global Catalogue of Microorganisms (GCM) 10K type strain sequencing project: providing services to taxonomists for standard genome sequencing and annotation.</title>
        <authorList>
            <consortium name="The Broad Institute Genomics Platform"/>
            <consortium name="The Broad Institute Genome Sequencing Center for Infectious Disease"/>
            <person name="Wu L."/>
            <person name="Ma J."/>
        </authorList>
    </citation>
    <scope>NUCLEOTIDE SEQUENCE [LARGE SCALE GENOMIC DNA]</scope>
    <source>
        <strain evidence="12">JCM 17906</strain>
    </source>
</reference>
<feature type="transmembrane region" description="Helical" evidence="8">
    <location>
        <begin position="246"/>
        <end position="268"/>
    </location>
</feature>
<feature type="domain" description="ABC transmembrane type-1" evidence="10">
    <location>
        <begin position="23"/>
        <end position="305"/>
    </location>
</feature>
<evidence type="ECO:0008006" key="13">
    <source>
        <dbReference type="Google" id="ProtNLM"/>
    </source>
</evidence>
<dbReference type="InterPro" id="IPR039421">
    <property type="entry name" value="Type_1_exporter"/>
</dbReference>
<feature type="domain" description="ABC transporter" evidence="9">
    <location>
        <begin position="336"/>
        <end position="552"/>
    </location>
</feature>
<evidence type="ECO:0000256" key="1">
    <source>
        <dbReference type="ARBA" id="ARBA00004651"/>
    </source>
</evidence>
<accession>A0ABP8RTL8</accession>
<evidence type="ECO:0000256" key="8">
    <source>
        <dbReference type="SAM" id="Phobius"/>
    </source>
</evidence>
<dbReference type="InterPro" id="IPR011527">
    <property type="entry name" value="ABC1_TM_dom"/>
</dbReference>
<dbReference type="PROSITE" id="PS50893">
    <property type="entry name" value="ABC_TRANSPORTER_2"/>
    <property type="match status" value="1"/>
</dbReference>
<dbReference type="InterPro" id="IPR003593">
    <property type="entry name" value="AAA+_ATPase"/>
</dbReference>
<dbReference type="Pfam" id="PF00005">
    <property type="entry name" value="ABC_tran"/>
    <property type="match status" value="1"/>
</dbReference>
<dbReference type="InterPro" id="IPR003439">
    <property type="entry name" value="ABC_transporter-like_ATP-bd"/>
</dbReference>
<sequence>MSVAVGPRRSVCRWARGSVVRAVFLAVVVLVGAAASAATPLVIGRVVDRLAAGEPVMAVVPLVVVAGAAGAVAAVLVGVRTVVSQRIAEDVVAAARRDTHVAVIGQNPLRLERGAPGAALAALTVDIEALRSAFREAVPEVVAAVALFAWAMVVMLSLSPLLTAVALLGVPFVVLAGIRFRRVSRPAYTDQRRELAATVGRLVEDLNGADAAVVFGRDADRRAALAAGHRAYLDAEYRAMRARNRFFPLLVGVEGLVVVAVVCIGGAMAMNGGIGLGVVATFALALGQVFGPLRQLSTWVDLLQAASVALRRIADAHTPDVPSAGASRPLPERGDLEMDGVGFGYSAGRPVLDDVTLRVRPGERVALTGPTGVGKSTVARLLVRWIDPDVGAVRFGGVDLREADPADLRRRVLFVPQEGLRLPGTVRDVLALIAPAATDAAIEAALTEITGDRVRPDDDTAALPDGHAQLVVLAAVLLADPAAVILDEATSALDPAVAAHVDAALDRVRESRAVLVIAHRADTVARCDRELRLDGGRLRPGGDRGEERMTSAEQ</sequence>
<feature type="transmembrane region" description="Helical" evidence="8">
    <location>
        <begin position="161"/>
        <end position="178"/>
    </location>
</feature>
<evidence type="ECO:0000256" key="6">
    <source>
        <dbReference type="ARBA" id="ARBA00023136"/>
    </source>
</evidence>
<dbReference type="EMBL" id="BAABGT010000033">
    <property type="protein sequence ID" value="GAA4546756.1"/>
    <property type="molecule type" value="Genomic_DNA"/>
</dbReference>
<evidence type="ECO:0000256" key="2">
    <source>
        <dbReference type="ARBA" id="ARBA00022692"/>
    </source>
</evidence>
<evidence type="ECO:0000256" key="3">
    <source>
        <dbReference type="ARBA" id="ARBA00022741"/>
    </source>
</evidence>
<dbReference type="CDD" id="cd03228">
    <property type="entry name" value="ABCC_MRP_Like"/>
    <property type="match status" value="1"/>
</dbReference>
<organism evidence="11 12">
    <name type="scientific">Pseudonocardia xishanensis</name>
    <dbReference type="NCBI Taxonomy" id="630995"/>
    <lineage>
        <taxon>Bacteria</taxon>
        <taxon>Bacillati</taxon>
        <taxon>Actinomycetota</taxon>
        <taxon>Actinomycetes</taxon>
        <taxon>Pseudonocardiales</taxon>
        <taxon>Pseudonocardiaceae</taxon>
        <taxon>Pseudonocardia</taxon>
    </lineage>
</organism>
<feature type="transmembrane region" description="Helical" evidence="8">
    <location>
        <begin position="55"/>
        <end position="79"/>
    </location>
</feature>
<dbReference type="Gene3D" id="3.40.50.300">
    <property type="entry name" value="P-loop containing nucleotide triphosphate hydrolases"/>
    <property type="match status" value="1"/>
</dbReference>
<dbReference type="PROSITE" id="PS50929">
    <property type="entry name" value="ABC_TM1F"/>
    <property type="match status" value="1"/>
</dbReference>
<dbReference type="Pfam" id="PF00664">
    <property type="entry name" value="ABC_membrane"/>
    <property type="match status" value="1"/>
</dbReference>
<comment type="subcellular location">
    <subcellularLocation>
        <location evidence="1">Cell membrane</location>
        <topology evidence="1">Multi-pass membrane protein</topology>
    </subcellularLocation>
</comment>
<evidence type="ECO:0000313" key="11">
    <source>
        <dbReference type="EMBL" id="GAA4546756.1"/>
    </source>
</evidence>
<dbReference type="SUPFAM" id="SSF52540">
    <property type="entry name" value="P-loop containing nucleoside triphosphate hydrolases"/>
    <property type="match status" value="1"/>
</dbReference>
<evidence type="ECO:0000256" key="4">
    <source>
        <dbReference type="ARBA" id="ARBA00022840"/>
    </source>
</evidence>
<dbReference type="Gene3D" id="1.20.1560.10">
    <property type="entry name" value="ABC transporter type 1, transmembrane domain"/>
    <property type="match status" value="1"/>
</dbReference>
<comment type="caution">
    <text evidence="11">The sequence shown here is derived from an EMBL/GenBank/DDBJ whole genome shotgun (WGS) entry which is preliminary data.</text>
</comment>
<evidence type="ECO:0000256" key="7">
    <source>
        <dbReference type="SAM" id="MobiDB-lite"/>
    </source>
</evidence>
<dbReference type="Proteomes" id="UP001501598">
    <property type="component" value="Unassembled WGS sequence"/>
</dbReference>
<gene>
    <name evidence="11" type="ORF">GCM10023175_29640</name>
</gene>
<dbReference type="SMART" id="SM00382">
    <property type="entry name" value="AAA"/>
    <property type="match status" value="1"/>
</dbReference>
<evidence type="ECO:0000313" key="12">
    <source>
        <dbReference type="Proteomes" id="UP001501598"/>
    </source>
</evidence>
<dbReference type="InterPro" id="IPR036640">
    <property type="entry name" value="ABC1_TM_sf"/>
</dbReference>
<dbReference type="PANTHER" id="PTHR43394:SF1">
    <property type="entry name" value="ATP-BINDING CASSETTE SUB-FAMILY B MEMBER 10, MITOCHONDRIAL"/>
    <property type="match status" value="1"/>
</dbReference>
<keyword evidence="12" id="KW-1185">Reference proteome</keyword>
<keyword evidence="4" id="KW-0067">ATP-binding</keyword>
<evidence type="ECO:0000256" key="5">
    <source>
        <dbReference type="ARBA" id="ARBA00022989"/>
    </source>
</evidence>
<evidence type="ECO:0000259" key="10">
    <source>
        <dbReference type="PROSITE" id="PS50929"/>
    </source>
</evidence>
<feature type="region of interest" description="Disordered" evidence="7">
    <location>
        <begin position="535"/>
        <end position="554"/>
    </location>
</feature>
<name>A0ABP8RTL8_9PSEU</name>
<keyword evidence="6 8" id="KW-0472">Membrane</keyword>
<dbReference type="PANTHER" id="PTHR43394">
    <property type="entry name" value="ATP-DEPENDENT PERMEASE MDL1, MITOCHONDRIAL"/>
    <property type="match status" value="1"/>
</dbReference>
<keyword evidence="2 8" id="KW-0812">Transmembrane</keyword>
<keyword evidence="5 8" id="KW-1133">Transmembrane helix</keyword>
<feature type="transmembrane region" description="Helical" evidence="8">
    <location>
        <begin position="137"/>
        <end position="155"/>
    </location>
</feature>